<evidence type="ECO:0000313" key="3">
    <source>
        <dbReference type="EMBL" id="VYU62684.1"/>
    </source>
</evidence>
<dbReference type="PROSITE" id="PS51904">
    <property type="entry name" value="GLYCOSYL_HYDROL_F25_2"/>
    <property type="match status" value="1"/>
</dbReference>
<dbReference type="GO" id="GO:0016052">
    <property type="term" value="P:carbohydrate catabolic process"/>
    <property type="evidence" value="ECO:0007669"/>
    <property type="project" value="TreeGrafter"/>
</dbReference>
<keyword evidence="2" id="KW-0472">Membrane</keyword>
<keyword evidence="2" id="KW-1133">Transmembrane helix</keyword>
<keyword evidence="3" id="KW-0378">Hydrolase</keyword>
<dbReference type="SUPFAM" id="SSF51445">
    <property type="entry name" value="(Trans)glycosidases"/>
    <property type="match status" value="1"/>
</dbReference>
<dbReference type="EMBL" id="CACRTU010000027">
    <property type="protein sequence ID" value="VYU62684.1"/>
    <property type="molecule type" value="Genomic_DNA"/>
</dbReference>
<gene>
    <name evidence="3" type="primary">lyc_3</name>
    <name evidence="3" type="ORF">CBLFYP62_03068</name>
</gene>
<evidence type="ECO:0000256" key="2">
    <source>
        <dbReference type="SAM" id="Phobius"/>
    </source>
</evidence>
<proteinExistence type="inferred from homology"/>
<dbReference type="GO" id="GO:0016998">
    <property type="term" value="P:cell wall macromolecule catabolic process"/>
    <property type="evidence" value="ECO:0007669"/>
    <property type="project" value="InterPro"/>
</dbReference>
<accession>A0A6N3GE24</accession>
<dbReference type="InterPro" id="IPR017853">
    <property type="entry name" value="GH"/>
</dbReference>
<dbReference type="PANTHER" id="PTHR34135:SF2">
    <property type="entry name" value="LYSOZYME"/>
    <property type="match status" value="1"/>
</dbReference>
<protein>
    <submittedName>
        <fullName evidence="3">Autolytic lysozyme</fullName>
        <ecNumber evidence="3">3.2.1.17</ecNumber>
    </submittedName>
</protein>
<dbReference type="Pfam" id="PF01183">
    <property type="entry name" value="Glyco_hydro_25"/>
    <property type="match status" value="1"/>
</dbReference>
<dbReference type="GO" id="GO:0009253">
    <property type="term" value="P:peptidoglycan catabolic process"/>
    <property type="evidence" value="ECO:0007669"/>
    <property type="project" value="InterPro"/>
</dbReference>
<comment type="similarity">
    <text evidence="1">Belongs to the glycosyl hydrolase 25 family.</text>
</comment>
<sequence>MTCSYDIIVLKIKGGWDLLWFSLFNASKKYYITIFIVISLIVSFSAFNMITIDRNVQASYINSRVKGINISNNDGNLDLSSVTQAGGKYVYLKATEGATFRDSYMDTYYNQCKDLGMKIGVYHYLVNTSSPEEQAENFYNTISKYNWDLIPMLDTEVYFDGLEDYIKRFKVAFNKLSPLKLGIYSYTSFIDKYLNNADSEIYEMPLWEANYNGKPWSSVGDNKFTNLVGHQYSTEKHISDYIGDFNGDLNEFNEGCLINQ</sequence>
<keyword evidence="2" id="KW-0812">Transmembrane</keyword>
<dbReference type="CDD" id="cd06525">
    <property type="entry name" value="GH25_Lyc-like"/>
    <property type="match status" value="1"/>
</dbReference>
<dbReference type="AlphaFoldDB" id="A0A6N3GE24"/>
<dbReference type="InterPro" id="IPR002053">
    <property type="entry name" value="Glyco_hydro_25"/>
</dbReference>
<dbReference type="Gene3D" id="3.20.20.80">
    <property type="entry name" value="Glycosidases"/>
    <property type="match status" value="1"/>
</dbReference>
<dbReference type="PANTHER" id="PTHR34135">
    <property type="entry name" value="LYSOZYME"/>
    <property type="match status" value="1"/>
</dbReference>
<dbReference type="GO" id="GO:0003796">
    <property type="term" value="F:lysozyme activity"/>
    <property type="evidence" value="ECO:0007669"/>
    <property type="project" value="UniProtKB-EC"/>
</dbReference>
<reference evidence="3" key="1">
    <citation type="submission" date="2019-11" db="EMBL/GenBank/DDBJ databases">
        <authorList>
            <person name="Feng L."/>
        </authorList>
    </citation>
    <scope>NUCLEOTIDE SEQUENCE</scope>
    <source>
        <strain evidence="3">CButyricumLFYP62</strain>
    </source>
</reference>
<dbReference type="EC" id="3.2.1.17" evidence="3"/>
<keyword evidence="3" id="KW-0326">Glycosidase</keyword>
<evidence type="ECO:0000256" key="1">
    <source>
        <dbReference type="ARBA" id="ARBA00010646"/>
    </source>
</evidence>
<organism evidence="3">
    <name type="scientific">Clostridium butyricum</name>
    <dbReference type="NCBI Taxonomy" id="1492"/>
    <lineage>
        <taxon>Bacteria</taxon>
        <taxon>Bacillati</taxon>
        <taxon>Bacillota</taxon>
        <taxon>Clostridia</taxon>
        <taxon>Eubacteriales</taxon>
        <taxon>Clostridiaceae</taxon>
        <taxon>Clostridium</taxon>
    </lineage>
</organism>
<feature type="transmembrane region" description="Helical" evidence="2">
    <location>
        <begin position="30"/>
        <end position="50"/>
    </location>
</feature>
<name>A0A6N3GE24_CLOBU</name>